<feature type="region of interest" description="Disordered" evidence="1">
    <location>
        <begin position="551"/>
        <end position="573"/>
    </location>
</feature>
<proteinExistence type="predicted"/>
<dbReference type="EMBL" id="CP109546">
    <property type="protein sequence ID" value="WTZ13165.1"/>
    <property type="molecule type" value="Genomic_DNA"/>
</dbReference>
<accession>A0AAU3IA09</accession>
<evidence type="ECO:0000313" key="2">
    <source>
        <dbReference type="EMBL" id="WTZ13165.1"/>
    </source>
</evidence>
<gene>
    <name evidence="2" type="ORF">OG699_37525</name>
</gene>
<dbReference type="AlphaFoldDB" id="A0AAU3IA09"/>
<organism evidence="2">
    <name type="scientific">Streptomyces sp. NBC_01393</name>
    <dbReference type="NCBI Taxonomy" id="2903851"/>
    <lineage>
        <taxon>Bacteria</taxon>
        <taxon>Bacillati</taxon>
        <taxon>Actinomycetota</taxon>
        <taxon>Actinomycetes</taxon>
        <taxon>Kitasatosporales</taxon>
        <taxon>Streptomycetaceae</taxon>
        <taxon>Streptomyces</taxon>
    </lineage>
</organism>
<feature type="compositionally biased region" description="Basic and acidic residues" evidence="1">
    <location>
        <begin position="564"/>
        <end position="573"/>
    </location>
</feature>
<reference evidence="2" key="1">
    <citation type="submission" date="2022-10" db="EMBL/GenBank/DDBJ databases">
        <title>The complete genomes of actinobacterial strains from the NBC collection.</title>
        <authorList>
            <person name="Joergensen T.S."/>
            <person name="Alvarez Arevalo M."/>
            <person name="Sterndorff E.B."/>
            <person name="Faurdal D."/>
            <person name="Vuksanovic O."/>
            <person name="Mourched A.-S."/>
            <person name="Charusanti P."/>
            <person name="Shaw S."/>
            <person name="Blin K."/>
            <person name="Weber T."/>
        </authorList>
    </citation>
    <scope>NUCLEOTIDE SEQUENCE</scope>
    <source>
        <strain evidence="2">NBC_01393</strain>
    </source>
</reference>
<dbReference type="InterPro" id="IPR021145">
    <property type="entry name" value="Portal_protein_SPP1_Gp6-like"/>
</dbReference>
<feature type="compositionally biased region" description="Low complexity" evidence="1">
    <location>
        <begin position="502"/>
        <end position="511"/>
    </location>
</feature>
<evidence type="ECO:0000256" key="1">
    <source>
        <dbReference type="SAM" id="MobiDB-lite"/>
    </source>
</evidence>
<dbReference type="Pfam" id="PF05133">
    <property type="entry name" value="SPP1_portal"/>
    <property type="match status" value="1"/>
</dbReference>
<protein>
    <submittedName>
        <fullName evidence="2">Phage portal protein</fullName>
    </submittedName>
</protein>
<sequence>MSGAISFASPSMQASGSGLSVSISPLGLVELADEEFEVHGPRLNRYSQNFAYYLGHHWGYRREAGEAQITFNYVKAFADYINNFTFGRGVHFRSVKQYEHIIPGLLKRAWEVDNRKDQLLWEMGQQGGVSGDCFVKVAYEPGFADSTGQTHAGRVRILPLNSSFCFPEWHPHDRDRLVRFKLKYRFWATGEDGTRSVYTYVEVLTDDSIEEYLNDELIDSRPNPLGTIPVVHVANSQVSGSPWGLSDIADIISLNREYNEKATDISDIINYHAAPVTIITGAKASNLEKGPRKVWGGLPKDAQVFNLENGVDIQGPLSYLEMIKRSMHELTGVPETALGQMQPASNTSGVALAIMYRPMMSRYDQKKMQYSVGLQKVNELILKTLFTFEPETRLYDPSTEGLMKDDQPPIVDVNDPMAYFTECEWPAPLPVDAIIKLNEIQAKMSMGLESMRGALHDLGEEFPDEKVREIFEEQVEDAKQQGALRMLKAQIDSTILQLTGMPPEGAEAPAPQTDADGNPVGAQPGGPNPVTLPGGVELGNITAPEIQKMTNEIVTQAYGPRAGLRRDPDKSTD</sequence>
<feature type="region of interest" description="Disordered" evidence="1">
    <location>
        <begin position="501"/>
        <end position="538"/>
    </location>
</feature>
<name>A0AAU3IA09_9ACTN</name>